<dbReference type="PANTHER" id="PTHR43489">
    <property type="entry name" value="ISOMERASE"/>
    <property type="match status" value="1"/>
</dbReference>
<evidence type="ECO:0000313" key="3">
    <source>
        <dbReference type="EMBL" id="MPM82410.1"/>
    </source>
</evidence>
<dbReference type="Pfam" id="PF01261">
    <property type="entry name" value="AP_endonuc_2"/>
    <property type="match status" value="1"/>
</dbReference>
<name>A0A645CYX5_9ZZZZ</name>
<proteinExistence type="predicted"/>
<dbReference type="InterPro" id="IPR036237">
    <property type="entry name" value="Xyl_isomerase-like_sf"/>
</dbReference>
<keyword evidence="3" id="KW-0670">Pyruvate</keyword>
<accession>A0A645CYX5</accession>
<evidence type="ECO:0000256" key="1">
    <source>
        <dbReference type="ARBA" id="ARBA00023235"/>
    </source>
</evidence>
<dbReference type="Gene3D" id="3.20.20.150">
    <property type="entry name" value="Divalent-metal-dependent TIM barrel enzymes"/>
    <property type="match status" value="1"/>
</dbReference>
<keyword evidence="1 3" id="KW-0413">Isomerase</keyword>
<reference evidence="3" key="1">
    <citation type="submission" date="2019-08" db="EMBL/GenBank/DDBJ databases">
        <authorList>
            <person name="Kucharzyk K."/>
            <person name="Murdoch R.W."/>
            <person name="Higgins S."/>
            <person name="Loffler F."/>
        </authorList>
    </citation>
    <scope>NUCLEOTIDE SEQUENCE</scope>
</reference>
<gene>
    <name evidence="3" type="primary">hyi_5</name>
    <name evidence="3" type="ORF">SDC9_129471</name>
</gene>
<protein>
    <submittedName>
        <fullName evidence="3">Hydroxypyruvate isomerase</fullName>
        <ecNumber evidence="3">5.3.1.22</ecNumber>
    </submittedName>
</protein>
<dbReference type="GO" id="GO:0008903">
    <property type="term" value="F:hydroxypyruvate isomerase activity"/>
    <property type="evidence" value="ECO:0007669"/>
    <property type="project" value="UniProtKB-EC"/>
</dbReference>
<evidence type="ECO:0000259" key="2">
    <source>
        <dbReference type="Pfam" id="PF01261"/>
    </source>
</evidence>
<dbReference type="EMBL" id="VSSQ01031505">
    <property type="protein sequence ID" value="MPM82410.1"/>
    <property type="molecule type" value="Genomic_DNA"/>
</dbReference>
<sequence length="256" mass="29271">MKYSLCIEPVLEEISFYDRIEKAKELGLDAIEFWDPSVYDTKKIGELAARLGLPVACCCLNQAWDYRLNLPFETVRKNFERSIEFGKDMGCNTFIGLAGDVSGSGIAQKKLLIENLKRLTEVCEREGVMIVLEALNSLIDHKGYYLDSSRIGFEIVKAVNSPRIKLLFDCYHMQLMEGNLVNNITDNIEWIGHFHSAGVPGRHELQQGETNYPRIIRAVEDAEYSGYFGLEYWPSYDAVSSIRDTMRYLANQEHSF</sequence>
<dbReference type="EC" id="5.3.1.22" evidence="3"/>
<dbReference type="SUPFAM" id="SSF51658">
    <property type="entry name" value="Xylose isomerase-like"/>
    <property type="match status" value="1"/>
</dbReference>
<dbReference type="AlphaFoldDB" id="A0A645CYX5"/>
<dbReference type="PIRSF" id="PIRSF006241">
    <property type="entry name" value="HyI"/>
    <property type="match status" value="1"/>
</dbReference>
<dbReference type="InterPro" id="IPR013022">
    <property type="entry name" value="Xyl_isomerase-like_TIM-brl"/>
</dbReference>
<comment type="caution">
    <text evidence="3">The sequence shown here is derived from an EMBL/GenBank/DDBJ whole genome shotgun (WGS) entry which is preliminary data.</text>
</comment>
<feature type="domain" description="Xylose isomerase-like TIM barrel" evidence="2">
    <location>
        <begin position="20"/>
        <end position="251"/>
    </location>
</feature>
<dbReference type="InterPro" id="IPR050417">
    <property type="entry name" value="Sugar_Epim/Isomerase"/>
</dbReference>
<organism evidence="3">
    <name type="scientific">bioreactor metagenome</name>
    <dbReference type="NCBI Taxonomy" id="1076179"/>
    <lineage>
        <taxon>unclassified sequences</taxon>
        <taxon>metagenomes</taxon>
        <taxon>ecological metagenomes</taxon>
    </lineage>
</organism>
<dbReference type="PANTHER" id="PTHR43489:SF3">
    <property type="entry name" value="XYLOSE ISOMERASE DOMAIN PROTEIN TIM BARREL"/>
    <property type="match status" value="1"/>
</dbReference>
<dbReference type="InterPro" id="IPR026040">
    <property type="entry name" value="HyI-like"/>
</dbReference>